<dbReference type="EMBL" id="BOMN01000013">
    <property type="protein sequence ID" value="GIE17912.1"/>
    <property type="molecule type" value="Genomic_DNA"/>
</dbReference>
<evidence type="ECO:0000313" key="2">
    <source>
        <dbReference type="EMBL" id="GIE17912.1"/>
    </source>
</evidence>
<dbReference type="RefSeq" id="WP_239158619.1">
    <property type="nucleotide sequence ID" value="NZ_BAAATV010000004.1"/>
</dbReference>
<dbReference type="Gene3D" id="3.40.50.720">
    <property type="entry name" value="NAD(P)-binding Rossmann-like Domain"/>
    <property type="match status" value="1"/>
</dbReference>
<evidence type="ECO:0000256" key="1">
    <source>
        <dbReference type="SAM" id="MobiDB-lite"/>
    </source>
</evidence>
<sequence>MAATNLLNHLEGERSTLPRLRTHITRRLSQTDHEGAQPTLHAATATIPGNSYIGPDGFLQGRGAPKLVSRSKSAQDPALARHLRQASESLTGVTFPQLTTTTP</sequence>
<dbReference type="Proteomes" id="UP000603200">
    <property type="component" value="Unassembled WGS sequence"/>
</dbReference>
<reference evidence="2 3" key="1">
    <citation type="submission" date="2021-01" db="EMBL/GenBank/DDBJ databases">
        <title>Whole genome shotgun sequence of Actinoplanes humidus NBRC 14915.</title>
        <authorList>
            <person name="Komaki H."/>
            <person name="Tamura T."/>
        </authorList>
    </citation>
    <scope>NUCLEOTIDE SEQUENCE [LARGE SCALE GENOMIC DNA]</scope>
    <source>
        <strain evidence="2 3">NBRC 14915</strain>
    </source>
</reference>
<comment type="caution">
    <text evidence="2">The sequence shown here is derived from an EMBL/GenBank/DDBJ whole genome shotgun (WGS) entry which is preliminary data.</text>
</comment>
<name>A0ABQ3ZH91_9ACTN</name>
<protein>
    <submittedName>
        <fullName evidence="2">Uncharacterized protein</fullName>
    </submittedName>
</protein>
<gene>
    <name evidence="2" type="ORF">Ahu01nite_010140</name>
</gene>
<feature type="region of interest" description="Disordered" evidence="1">
    <location>
        <begin position="72"/>
        <end position="103"/>
    </location>
</feature>
<organism evidence="2 3">
    <name type="scientific">Winogradskya humida</name>
    <dbReference type="NCBI Taxonomy" id="113566"/>
    <lineage>
        <taxon>Bacteria</taxon>
        <taxon>Bacillati</taxon>
        <taxon>Actinomycetota</taxon>
        <taxon>Actinomycetes</taxon>
        <taxon>Micromonosporales</taxon>
        <taxon>Micromonosporaceae</taxon>
        <taxon>Winogradskya</taxon>
    </lineage>
</organism>
<keyword evidence="3" id="KW-1185">Reference proteome</keyword>
<evidence type="ECO:0000313" key="3">
    <source>
        <dbReference type="Proteomes" id="UP000603200"/>
    </source>
</evidence>
<accession>A0ABQ3ZH91</accession>
<feature type="compositionally biased region" description="Polar residues" evidence="1">
    <location>
        <begin position="86"/>
        <end position="103"/>
    </location>
</feature>
<proteinExistence type="predicted"/>